<keyword evidence="8" id="KW-0902">Two-component regulatory system</keyword>
<protein>
    <recommendedName>
        <fullName evidence="2">histidine kinase</fullName>
        <ecNumber evidence="2">2.7.13.3</ecNumber>
    </recommendedName>
</protein>
<dbReference type="InterPro" id="IPR036890">
    <property type="entry name" value="HATPase_C_sf"/>
</dbReference>
<feature type="transmembrane region" description="Helical" evidence="10">
    <location>
        <begin position="31"/>
        <end position="48"/>
    </location>
</feature>
<keyword evidence="13" id="KW-1185">Reference proteome</keyword>
<comment type="catalytic activity">
    <reaction evidence="1">
        <text>ATP + protein L-histidine = ADP + protein N-phospho-L-histidine.</text>
        <dbReference type="EC" id="2.7.13.3"/>
    </reaction>
</comment>
<dbReference type="Proteomes" id="UP000623681">
    <property type="component" value="Unassembled WGS sequence"/>
</dbReference>
<keyword evidence="3" id="KW-0597">Phosphoprotein</keyword>
<keyword evidence="7" id="KW-0067">ATP-binding</keyword>
<reference evidence="12" key="1">
    <citation type="submission" date="2021-01" db="EMBL/GenBank/DDBJ databases">
        <title>Genome public.</title>
        <authorList>
            <person name="Liu C."/>
            <person name="Sun Q."/>
        </authorList>
    </citation>
    <scope>NUCLEOTIDE SEQUENCE</scope>
    <source>
        <strain evidence="12">YIM B02565</strain>
    </source>
</reference>
<feature type="coiled-coil region" evidence="9">
    <location>
        <begin position="252"/>
        <end position="279"/>
    </location>
</feature>
<evidence type="ECO:0000256" key="10">
    <source>
        <dbReference type="SAM" id="Phobius"/>
    </source>
</evidence>
<sequence length="390" mass="44599">MFMYSKKYLVIIKIFLIILLLSNTFRRYDTLNISIITFLSVCTILLINDITRNLIKINSLWYLLSLMLSILLVSVLKSFLNSFQTNIFMFIYVIEIVYTPFKRKVPLLIFHAISFLTSSILANNNLSTNDFLKSLGSGFLTYFGIICTLYLSHSVRGEREATKKLNEELIQSNNKLKEYSLKVEELSIAKERERMAQELHDSLGHSLMALTMHLEFADKIFDSEPEKSRDILLKAKNLARNSTATLRTVVDTMKEERNIEDLKNSINELIDSFKLLEDIKIDFIMNPLLEALKPDIKLCIYKTIRESLTNGIKHGKASIFNIEVALHDEFVNLIIKDNGLGSDNIIKSNGLNGIEKRILALGGSINFCSHKNSGFFTKAEIPVFKEDTND</sequence>
<dbReference type="Gene3D" id="1.20.5.1930">
    <property type="match status" value="1"/>
</dbReference>
<gene>
    <name evidence="12" type="ORF">JK634_07980</name>
</gene>
<evidence type="ECO:0000313" key="13">
    <source>
        <dbReference type="Proteomes" id="UP000623681"/>
    </source>
</evidence>
<dbReference type="EMBL" id="JAESWA010000022">
    <property type="protein sequence ID" value="MBL4931738.1"/>
    <property type="molecule type" value="Genomic_DNA"/>
</dbReference>
<keyword evidence="10" id="KW-1133">Transmembrane helix</keyword>
<dbReference type="GO" id="GO:0000155">
    <property type="term" value="F:phosphorelay sensor kinase activity"/>
    <property type="evidence" value="ECO:0007669"/>
    <property type="project" value="InterPro"/>
</dbReference>
<dbReference type="CDD" id="cd16917">
    <property type="entry name" value="HATPase_UhpB-NarQ-NarX-like"/>
    <property type="match status" value="1"/>
</dbReference>
<name>A0A937K4P5_9CLOT</name>
<dbReference type="InterPro" id="IPR050482">
    <property type="entry name" value="Sensor_HK_TwoCompSys"/>
</dbReference>
<feature type="transmembrane region" description="Helical" evidence="10">
    <location>
        <begin position="105"/>
        <end position="122"/>
    </location>
</feature>
<dbReference type="SUPFAM" id="SSF55874">
    <property type="entry name" value="ATPase domain of HSP90 chaperone/DNA topoisomerase II/histidine kinase"/>
    <property type="match status" value="1"/>
</dbReference>
<organism evidence="12 13">
    <name type="scientific">Clostridium paridis</name>
    <dbReference type="NCBI Taxonomy" id="2803863"/>
    <lineage>
        <taxon>Bacteria</taxon>
        <taxon>Bacillati</taxon>
        <taxon>Bacillota</taxon>
        <taxon>Clostridia</taxon>
        <taxon>Eubacteriales</taxon>
        <taxon>Clostridiaceae</taxon>
        <taxon>Clostridium</taxon>
    </lineage>
</organism>
<keyword evidence="6 12" id="KW-0418">Kinase</keyword>
<dbReference type="InterPro" id="IPR011712">
    <property type="entry name" value="Sig_transdc_His_kin_sub3_dim/P"/>
</dbReference>
<evidence type="ECO:0000256" key="3">
    <source>
        <dbReference type="ARBA" id="ARBA00022553"/>
    </source>
</evidence>
<feature type="transmembrane region" description="Helical" evidence="10">
    <location>
        <begin position="82"/>
        <end position="98"/>
    </location>
</feature>
<keyword evidence="10" id="KW-0472">Membrane</keyword>
<dbReference type="Pfam" id="PF07730">
    <property type="entry name" value="HisKA_3"/>
    <property type="match status" value="1"/>
</dbReference>
<comment type="caution">
    <text evidence="12">The sequence shown here is derived from an EMBL/GenBank/DDBJ whole genome shotgun (WGS) entry which is preliminary data.</text>
</comment>
<proteinExistence type="predicted"/>
<keyword evidence="9" id="KW-0175">Coiled coil</keyword>
<keyword evidence="5" id="KW-0547">Nucleotide-binding</keyword>
<dbReference type="AlphaFoldDB" id="A0A937K4P5"/>
<dbReference type="PANTHER" id="PTHR24421:SF10">
    <property type="entry name" value="NITRATE_NITRITE SENSOR PROTEIN NARQ"/>
    <property type="match status" value="1"/>
</dbReference>
<dbReference type="GO" id="GO:0046983">
    <property type="term" value="F:protein dimerization activity"/>
    <property type="evidence" value="ECO:0007669"/>
    <property type="project" value="InterPro"/>
</dbReference>
<feature type="transmembrane region" description="Helical" evidence="10">
    <location>
        <begin position="60"/>
        <end position="76"/>
    </location>
</feature>
<dbReference type="EC" id="2.7.13.3" evidence="2"/>
<feature type="transmembrane region" description="Helical" evidence="10">
    <location>
        <begin position="7"/>
        <end position="25"/>
    </location>
</feature>
<evidence type="ECO:0000256" key="4">
    <source>
        <dbReference type="ARBA" id="ARBA00022679"/>
    </source>
</evidence>
<evidence type="ECO:0000259" key="11">
    <source>
        <dbReference type="Pfam" id="PF07730"/>
    </source>
</evidence>
<dbReference type="PANTHER" id="PTHR24421">
    <property type="entry name" value="NITRATE/NITRITE SENSOR PROTEIN NARX-RELATED"/>
    <property type="match status" value="1"/>
</dbReference>
<dbReference type="Gene3D" id="3.30.565.10">
    <property type="entry name" value="Histidine kinase-like ATPase, C-terminal domain"/>
    <property type="match status" value="1"/>
</dbReference>
<evidence type="ECO:0000256" key="2">
    <source>
        <dbReference type="ARBA" id="ARBA00012438"/>
    </source>
</evidence>
<dbReference type="GO" id="GO:0016020">
    <property type="term" value="C:membrane"/>
    <property type="evidence" value="ECO:0007669"/>
    <property type="project" value="InterPro"/>
</dbReference>
<accession>A0A937K4P5</accession>
<evidence type="ECO:0000256" key="6">
    <source>
        <dbReference type="ARBA" id="ARBA00022777"/>
    </source>
</evidence>
<keyword evidence="10" id="KW-0812">Transmembrane</keyword>
<evidence type="ECO:0000256" key="5">
    <source>
        <dbReference type="ARBA" id="ARBA00022741"/>
    </source>
</evidence>
<feature type="domain" description="Signal transduction histidine kinase subgroup 3 dimerisation and phosphoacceptor" evidence="11">
    <location>
        <begin position="191"/>
        <end position="255"/>
    </location>
</feature>
<dbReference type="GO" id="GO:0005524">
    <property type="term" value="F:ATP binding"/>
    <property type="evidence" value="ECO:0007669"/>
    <property type="project" value="UniProtKB-KW"/>
</dbReference>
<evidence type="ECO:0000256" key="9">
    <source>
        <dbReference type="SAM" id="Coils"/>
    </source>
</evidence>
<feature type="transmembrane region" description="Helical" evidence="10">
    <location>
        <begin position="134"/>
        <end position="151"/>
    </location>
</feature>
<evidence type="ECO:0000256" key="8">
    <source>
        <dbReference type="ARBA" id="ARBA00023012"/>
    </source>
</evidence>
<evidence type="ECO:0000313" key="12">
    <source>
        <dbReference type="EMBL" id="MBL4931738.1"/>
    </source>
</evidence>
<keyword evidence="4" id="KW-0808">Transferase</keyword>
<evidence type="ECO:0000256" key="7">
    <source>
        <dbReference type="ARBA" id="ARBA00022840"/>
    </source>
</evidence>
<evidence type="ECO:0000256" key="1">
    <source>
        <dbReference type="ARBA" id="ARBA00000085"/>
    </source>
</evidence>